<dbReference type="InterPro" id="IPR009056">
    <property type="entry name" value="Cyt_c-like_dom"/>
</dbReference>
<organism evidence="9 10">
    <name type="scientific">Enterovibrio nigricans DSM 22720</name>
    <dbReference type="NCBI Taxonomy" id="1121868"/>
    <lineage>
        <taxon>Bacteria</taxon>
        <taxon>Pseudomonadati</taxon>
        <taxon>Pseudomonadota</taxon>
        <taxon>Gammaproteobacteria</taxon>
        <taxon>Vibrionales</taxon>
        <taxon>Vibrionaceae</taxon>
        <taxon>Enterovibrio</taxon>
    </lineage>
</organism>
<accession>A0A1T4V0Q5</accession>
<feature type="domain" description="Cytochrome c" evidence="8">
    <location>
        <begin position="26"/>
        <end position="107"/>
    </location>
</feature>
<evidence type="ECO:0000256" key="5">
    <source>
        <dbReference type="ARBA" id="ARBA00023004"/>
    </source>
</evidence>
<feature type="signal peptide" evidence="7">
    <location>
        <begin position="1"/>
        <end position="22"/>
    </location>
</feature>
<dbReference type="Pfam" id="PF00034">
    <property type="entry name" value="Cytochrom_C"/>
    <property type="match status" value="1"/>
</dbReference>
<dbReference type="OrthoDB" id="9773456at2"/>
<dbReference type="GO" id="GO:0009055">
    <property type="term" value="F:electron transfer activity"/>
    <property type="evidence" value="ECO:0007669"/>
    <property type="project" value="InterPro"/>
</dbReference>
<dbReference type="GO" id="GO:0046872">
    <property type="term" value="F:metal ion binding"/>
    <property type="evidence" value="ECO:0007669"/>
    <property type="project" value="UniProtKB-KW"/>
</dbReference>
<dbReference type="RefSeq" id="WP_078753233.1">
    <property type="nucleotide sequence ID" value="NZ_FUXU01000041.1"/>
</dbReference>
<feature type="chain" id="PRO_5012052330" evidence="7">
    <location>
        <begin position="23"/>
        <end position="112"/>
    </location>
</feature>
<keyword evidence="3 6" id="KW-0479">Metal-binding</keyword>
<dbReference type="AlphaFoldDB" id="A0A1T4V0Q5"/>
<dbReference type="GO" id="GO:0020037">
    <property type="term" value="F:heme binding"/>
    <property type="evidence" value="ECO:0007669"/>
    <property type="project" value="InterPro"/>
</dbReference>
<name>A0A1T4V0Q5_9GAMM</name>
<evidence type="ECO:0000256" key="1">
    <source>
        <dbReference type="ARBA" id="ARBA00022448"/>
    </source>
</evidence>
<keyword evidence="5 6" id="KW-0408">Iron</keyword>
<evidence type="ECO:0000256" key="6">
    <source>
        <dbReference type="PROSITE-ProRule" id="PRU00433"/>
    </source>
</evidence>
<evidence type="ECO:0000313" key="10">
    <source>
        <dbReference type="Proteomes" id="UP000190162"/>
    </source>
</evidence>
<evidence type="ECO:0000256" key="7">
    <source>
        <dbReference type="SAM" id="SignalP"/>
    </source>
</evidence>
<evidence type="ECO:0000259" key="8">
    <source>
        <dbReference type="PROSITE" id="PS51007"/>
    </source>
</evidence>
<dbReference type="PANTHER" id="PTHR33751:SF9">
    <property type="entry name" value="CYTOCHROME C4"/>
    <property type="match status" value="1"/>
</dbReference>
<evidence type="ECO:0000256" key="2">
    <source>
        <dbReference type="ARBA" id="ARBA00022617"/>
    </source>
</evidence>
<keyword evidence="1" id="KW-0813">Transport</keyword>
<dbReference type="EMBL" id="FUXU01000041">
    <property type="protein sequence ID" value="SKA58486.1"/>
    <property type="molecule type" value="Genomic_DNA"/>
</dbReference>
<evidence type="ECO:0000256" key="4">
    <source>
        <dbReference type="ARBA" id="ARBA00022982"/>
    </source>
</evidence>
<reference evidence="10" key="1">
    <citation type="submission" date="2017-02" db="EMBL/GenBank/DDBJ databases">
        <authorList>
            <person name="Varghese N."/>
            <person name="Submissions S."/>
        </authorList>
    </citation>
    <scope>NUCLEOTIDE SEQUENCE [LARGE SCALE GENOMIC DNA]</scope>
    <source>
        <strain evidence="10">DSM 22720</strain>
    </source>
</reference>
<dbReference type="Gene3D" id="1.10.760.10">
    <property type="entry name" value="Cytochrome c-like domain"/>
    <property type="match status" value="1"/>
</dbReference>
<dbReference type="SUPFAM" id="SSF46626">
    <property type="entry name" value="Cytochrome c"/>
    <property type="match status" value="1"/>
</dbReference>
<dbReference type="PROSITE" id="PS51007">
    <property type="entry name" value="CYTC"/>
    <property type="match status" value="1"/>
</dbReference>
<gene>
    <name evidence="9" type="ORF">SAMN02745132_02975</name>
</gene>
<keyword evidence="2 6" id="KW-0349">Heme</keyword>
<protein>
    <submittedName>
        <fullName evidence="9">Cytochrome c553</fullName>
    </submittedName>
</protein>
<evidence type="ECO:0000313" key="9">
    <source>
        <dbReference type="EMBL" id="SKA58486.1"/>
    </source>
</evidence>
<keyword evidence="4" id="KW-0249">Electron transport</keyword>
<proteinExistence type="predicted"/>
<dbReference type="Proteomes" id="UP000190162">
    <property type="component" value="Unassembled WGS sequence"/>
</dbReference>
<dbReference type="InterPro" id="IPR036909">
    <property type="entry name" value="Cyt_c-like_dom_sf"/>
</dbReference>
<dbReference type="PANTHER" id="PTHR33751">
    <property type="entry name" value="CBB3-TYPE CYTOCHROME C OXIDASE SUBUNIT FIXP"/>
    <property type="match status" value="1"/>
</dbReference>
<evidence type="ECO:0000256" key="3">
    <source>
        <dbReference type="ARBA" id="ARBA00022723"/>
    </source>
</evidence>
<keyword evidence="7" id="KW-0732">Signal</keyword>
<keyword evidence="10" id="KW-1185">Reference proteome</keyword>
<dbReference type="InterPro" id="IPR050597">
    <property type="entry name" value="Cytochrome_c_Oxidase_Subunit"/>
</dbReference>
<sequence length="112" mass="12060">MLNKIKTLSLVALVLSTGTAIAAPQGNAETGQQKAYTCQFCHGSTGYTNVDAYPHINGQNATYLYNAMMAYKNGERTNALGLMMKQQMTVLSEQDMADIAAFYASQPAGKPE</sequence>